<dbReference type="AlphaFoldDB" id="F3QVU6"/>
<accession>F3QVU6</accession>
<dbReference type="Gene3D" id="3.40.50.150">
    <property type="entry name" value="Vaccinia Virus protein VP39"/>
    <property type="match status" value="1"/>
</dbReference>
<evidence type="ECO:0000256" key="1">
    <source>
        <dbReference type="ARBA" id="ARBA00022603"/>
    </source>
</evidence>
<evidence type="ECO:0000256" key="6">
    <source>
        <dbReference type="PROSITE-ProRule" id="PRU01016"/>
    </source>
</evidence>
<keyword evidence="4" id="KW-0680">Restriction system</keyword>
<dbReference type="InterPro" id="IPR018117">
    <property type="entry name" value="C5_DNA_meth_AS"/>
</dbReference>
<proteinExistence type="inferred from homology"/>
<keyword evidence="10" id="KW-1185">Reference proteome</keyword>
<comment type="similarity">
    <text evidence="6 7">Belongs to the class I-like SAM-binding methyltransferase superfamily. C5-methyltransferase family.</text>
</comment>
<dbReference type="PROSITE" id="PS51679">
    <property type="entry name" value="SAM_MT_C5"/>
    <property type="match status" value="1"/>
</dbReference>
<dbReference type="InterPro" id="IPR031303">
    <property type="entry name" value="C5_meth_CS"/>
</dbReference>
<evidence type="ECO:0000256" key="3">
    <source>
        <dbReference type="ARBA" id="ARBA00022691"/>
    </source>
</evidence>
<evidence type="ECO:0000313" key="10">
    <source>
        <dbReference type="Proteomes" id="UP000005546"/>
    </source>
</evidence>
<comment type="caution">
    <text evidence="9">The sequence shown here is derived from an EMBL/GenBank/DDBJ whole genome shotgun (WGS) entry which is preliminary data.</text>
</comment>
<dbReference type="STRING" id="762982.HMPREF9442_02399"/>
<dbReference type="GO" id="GO:0009307">
    <property type="term" value="P:DNA restriction-modification system"/>
    <property type="evidence" value="ECO:0007669"/>
    <property type="project" value="UniProtKB-KW"/>
</dbReference>
<dbReference type="GO" id="GO:0003677">
    <property type="term" value="F:DNA binding"/>
    <property type="evidence" value="ECO:0007669"/>
    <property type="project" value="TreeGrafter"/>
</dbReference>
<dbReference type="PROSITE" id="PS00094">
    <property type="entry name" value="C5_MTASE_1"/>
    <property type="match status" value="1"/>
</dbReference>
<name>F3QVU6_9BACT</name>
<dbReference type="PRINTS" id="PR00105">
    <property type="entry name" value="C5METTRFRASE"/>
</dbReference>
<organism evidence="9 10">
    <name type="scientific">Paraprevotella xylaniphila YIT 11841</name>
    <dbReference type="NCBI Taxonomy" id="762982"/>
    <lineage>
        <taxon>Bacteria</taxon>
        <taxon>Pseudomonadati</taxon>
        <taxon>Bacteroidota</taxon>
        <taxon>Bacteroidia</taxon>
        <taxon>Bacteroidales</taxon>
        <taxon>Prevotellaceae</taxon>
        <taxon>Paraprevotella</taxon>
    </lineage>
</organism>
<dbReference type="OrthoDB" id="32195at2"/>
<evidence type="ECO:0000256" key="7">
    <source>
        <dbReference type="RuleBase" id="RU000416"/>
    </source>
</evidence>
<evidence type="ECO:0000256" key="4">
    <source>
        <dbReference type="ARBA" id="ARBA00022747"/>
    </source>
</evidence>
<dbReference type="InterPro" id="IPR001525">
    <property type="entry name" value="C5_MeTfrase"/>
</dbReference>
<dbReference type="InterPro" id="IPR029063">
    <property type="entry name" value="SAM-dependent_MTases_sf"/>
</dbReference>
<dbReference type="GO" id="GO:0044027">
    <property type="term" value="P:negative regulation of gene expression via chromosomal CpG island methylation"/>
    <property type="evidence" value="ECO:0007669"/>
    <property type="project" value="TreeGrafter"/>
</dbReference>
<dbReference type="PROSITE" id="PS00095">
    <property type="entry name" value="C5_MTASE_2"/>
    <property type="match status" value="1"/>
</dbReference>
<dbReference type="GO" id="GO:0003886">
    <property type="term" value="F:DNA (cytosine-5-)-methyltransferase activity"/>
    <property type="evidence" value="ECO:0007669"/>
    <property type="project" value="UniProtKB-EC"/>
</dbReference>
<dbReference type="EMBL" id="AFBR01000067">
    <property type="protein sequence ID" value="EGG52539.1"/>
    <property type="molecule type" value="Genomic_DNA"/>
</dbReference>
<evidence type="ECO:0000313" key="9">
    <source>
        <dbReference type="EMBL" id="EGG52539.1"/>
    </source>
</evidence>
<dbReference type="eggNOG" id="COG0270">
    <property type="taxonomic scope" value="Bacteria"/>
</dbReference>
<dbReference type="PANTHER" id="PTHR10629">
    <property type="entry name" value="CYTOSINE-SPECIFIC METHYLTRANSFERASE"/>
    <property type="match status" value="1"/>
</dbReference>
<evidence type="ECO:0000256" key="8">
    <source>
        <dbReference type="RuleBase" id="RU000417"/>
    </source>
</evidence>
<dbReference type="Gene3D" id="3.90.120.10">
    <property type="entry name" value="DNA Methylase, subunit A, domain 2"/>
    <property type="match status" value="1"/>
</dbReference>
<dbReference type="REBASE" id="35315">
    <property type="entry name" value="M2.PxyORF2398P"/>
</dbReference>
<feature type="active site" evidence="6">
    <location>
        <position position="84"/>
    </location>
</feature>
<reference evidence="9 10" key="1">
    <citation type="submission" date="2011-02" db="EMBL/GenBank/DDBJ databases">
        <authorList>
            <person name="Weinstock G."/>
            <person name="Sodergren E."/>
            <person name="Clifton S."/>
            <person name="Fulton L."/>
            <person name="Fulton B."/>
            <person name="Courtney L."/>
            <person name="Fronick C."/>
            <person name="Harrison M."/>
            <person name="Strong C."/>
            <person name="Farmer C."/>
            <person name="Delahaunty K."/>
            <person name="Markovic C."/>
            <person name="Hall O."/>
            <person name="Minx P."/>
            <person name="Tomlinson C."/>
            <person name="Mitreva M."/>
            <person name="Hou S."/>
            <person name="Chen J."/>
            <person name="Wollam A."/>
            <person name="Pepin K.H."/>
            <person name="Johnson M."/>
            <person name="Bhonagiri V."/>
            <person name="Zhang X."/>
            <person name="Suruliraj S."/>
            <person name="Warren W."/>
            <person name="Chinwalla A."/>
            <person name="Mardis E.R."/>
            <person name="Wilson R.K."/>
        </authorList>
    </citation>
    <scope>NUCLEOTIDE SEQUENCE [LARGE SCALE GENOMIC DNA]</scope>
    <source>
        <strain evidence="9 10">YIT 11841</strain>
    </source>
</reference>
<protein>
    <recommendedName>
        <fullName evidence="8">Cytosine-specific methyltransferase</fullName>
        <ecNumber evidence="8">2.1.1.37</ecNumber>
    </recommendedName>
</protein>
<keyword evidence="1 6" id="KW-0489">Methyltransferase</keyword>
<gene>
    <name evidence="9" type="ORF">HMPREF9442_02399</name>
</gene>
<dbReference type="GO" id="GO:0032259">
    <property type="term" value="P:methylation"/>
    <property type="evidence" value="ECO:0007669"/>
    <property type="project" value="UniProtKB-KW"/>
</dbReference>
<dbReference type="Proteomes" id="UP000005546">
    <property type="component" value="Unassembled WGS sequence"/>
</dbReference>
<dbReference type="SUPFAM" id="SSF53335">
    <property type="entry name" value="S-adenosyl-L-methionine-dependent methyltransferases"/>
    <property type="match status" value="1"/>
</dbReference>
<dbReference type="EC" id="2.1.1.37" evidence="8"/>
<sequence>MADKKYNVVDLFCGCGGLSKGFEEAGYNILVGVDFEQSALNTFSYNHNGAVGLRLDLSEPESFDAIVDAVDGRLVDIIIGGPPCQGFSLTGPRNIDDQRNKLYLAMIETVRRFKPKAFLIENVPGMANLYGGAVKEEIIRRFTQMGYKVSCKIVCAADYGVPQIRKRLVFIGLRDSKASYEFPVPYRLPDNYLTCEDAISDLPALVDTLGEEVGKYEMEPLNDFQKLMRGACTTLYNHTAINHKQFVKDVIALVPDGGNYKDLPSGVGESRTFHMAWTRLNSKKPARTVDTGHRNLFHYKYNRCPTVRESARIQTFPDDFVFLGNRGQQNKQVGNAVPVLMAKALATKLLDYMPYET</sequence>
<evidence type="ECO:0000256" key="2">
    <source>
        <dbReference type="ARBA" id="ARBA00022679"/>
    </source>
</evidence>
<dbReference type="GeneID" id="98397815"/>
<dbReference type="InterPro" id="IPR050390">
    <property type="entry name" value="C5-Methyltransferase"/>
</dbReference>
<dbReference type="PANTHER" id="PTHR10629:SF52">
    <property type="entry name" value="DNA (CYTOSINE-5)-METHYLTRANSFERASE 1"/>
    <property type="match status" value="1"/>
</dbReference>
<dbReference type="Pfam" id="PF00145">
    <property type="entry name" value="DNA_methylase"/>
    <property type="match status" value="1"/>
</dbReference>
<dbReference type="RefSeq" id="WP_008628306.1">
    <property type="nucleotide sequence ID" value="NZ_GL883867.1"/>
</dbReference>
<keyword evidence="3 6" id="KW-0949">S-adenosyl-L-methionine</keyword>
<keyword evidence="2 6" id="KW-0808">Transferase</keyword>
<dbReference type="HOGENOM" id="CLU_006958_2_0_10"/>
<evidence type="ECO:0000256" key="5">
    <source>
        <dbReference type="ARBA" id="ARBA00047422"/>
    </source>
</evidence>
<dbReference type="NCBIfam" id="TIGR00675">
    <property type="entry name" value="dcm"/>
    <property type="match status" value="1"/>
</dbReference>
<comment type="catalytic activity">
    <reaction evidence="5 8">
        <text>a 2'-deoxycytidine in DNA + S-adenosyl-L-methionine = a 5-methyl-2'-deoxycytidine in DNA + S-adenosyl-L-homocysteine + H(+)</text>
        <dbReference type="Rhea" id="RHEA:13681"/>
        <dbReference type="Rhea" id="RHEA-COMP:11369"/>
        <dbReference type="Rhea" id="RHEA-COMP:11370"/>
        <dbReference type="ChEBI" id="CHEBI:15378"/>
        <dbReference type="ChEBI" id="CHEBI:57856"/>
        <dbReference type="ChEBI" id="CHEBI:59789"/>
        <dbReference type="ChEBI" id="CHEBI:85452"/>
        <dbReference type="ChEBI" id="CHEBI:85454"/>
        <dbReference type="EC" id="2.1.1.37"/>
    </reaction>
</comment>